<dbReference type="AlphaFoldDB" id="A0A6G4A618"/>
<evidence type="ECO:0000313" key="2">
    <source>
        <dbReference type="EMBL" id="NEW09738.1"/>
    </source>
</evidence>
<protein>
    <submittedName>
        <fullName evidence="2">EcsC family protein</fullName>
    </submittedName>
</protein>
<dbReference type="Pfam" id="PF12787">
    <property type="entry name" value="EcsC"/>
    <property type="match status" value="1"/>
</dbReference>
<dbReference type="EMBL" id="JAAIKC010000022">
    <property type="protein sequence ID" value="NEW09738.1"/>
    <property type="molecule type" value="Genomic_DNA"/>
</dbReference>
<gene>
    <name evidence="2" type="ORF">GK047_27840</name>
</gene>
<comment type="caution">
    <text evidence="2">The sequence shown here is derived from an EMBL/GenBank/DDBJ whole genome shotgun (WGS) entry which is preliminary data.</text>
</comment>
<keyword evidence="1" id="KW-0812">Transmembrane</keyword>
<organism evidence="2">
    <name type="scientific">Paenibacillus sp. SYP-B3998</name>
    <dbReference type="NCBI Taxonomy" id="2678564"/>
    <lineage>
        <taxon>Bacteria</taxon>
        <taxon>Bacillati</taxon>
        <taxon>Bacillota</taxon>
        <taxon>Bacilli</taxon>
        <taxon>Bacillales</taxon>
        <taxon>Paenibacillaceae</taxon>
        <taxon>Paenibacillus</taxon>
    </lineage>
</organism>
<name>A0A6G4A618_9BACL</name>
<proteinExistence type="predicted"/>
<keyword evidence="1" id="KW-0472">Membrane</keyword>
<reference evidence="2" key="1">
    <citation type="submission" date="2020-02" db="EMBL/GenBank/DDBJ databases">
        <authorList>
            <person name="Shen X.-R."/>
            <person name="Zhang Y.-X."/>
        </authorList>
    </citation>
    <scope>NUCLEOTIDE SEQUENCE</scope>
    <source>
        <strain evidence="2">SYP-B3998</strain>
    </source>
</reference>
<sequence>MKLKQDTITKLLAWVYDKSVQGGMPKAQSAAELAAEYQTRDGTLTEKVNALIRAQNTKAAAAGFLTGVGGVVTLPVAVPANIISSFYLQLRMVAAIAILAGFDPEDDRVKALSIACLAGNAAKSILRNVGIVVGTKLTEQVLAKMSGEVTKKVGQAVAMKLAAKLGQSGATTVANVVPVVGGVTNALFDGITTNIVGNVARDTFVGKA</sequence>
<dbReference type="InterPro" id="IPR024787">
    <property type="entry name" value="EcsC"/>
</dbReference>
<feature type="transmembrane region" description="Helical" evidence="1">
    <location>
        <begin position="59"/>
        <end position="78"/>
    </location>
</feature>
<evidence type="ECO:0000256" key="1">
    <source>
        <dbReference type="SAM" id="Phobius"/>
    </source>
</evidence>
<dbReference type="RefSeq" id="WP_163953854.1">
    <property type="nucleotide sequence ID" value="NZ_JAAIKC010000022.1"/>
</dbReference>
<accession>A0A6G4A618</accession>
<keyword evidence="1" id="KW-1133">Transmembrane helix</keyword>